<protein>
    <submittedName>
        <fullName evidence="4">T9SS type A sorting domain-containing protein</fullName>
    </submittedName>
</protein>
<keyword evidence="5" id="KW-1185">Reference proteome</keyword>
<feature type="domain" description="PKD-like" evidence="3">
    <location>
        <begin position="258"/>
        <end position="327"/>
    </location>
</feature>
<dbReference type="EMBL" id="WBVQ01000001">
    <property type="protein sequence ID" value="KAB2818120.1"/>
    <property type="molecule type" value="Genomic_DNA"/>
</dbReference>
<feature type="domain" description="Secretion system C-terminal sorting" evidence="2">
    <location>
        <begin position="491"/>
        <end position="561"/>
    </location>
</feature>
<name>A0A6L3ZLT4_9FLAO</name>
<dbReference type="Pfam" id="PF18962">
    <property type="entry name" value="Por_Secre_tail"/>
    <property type="match status" value="1"/>
</dbReference>
<evidence type="ECO:0000313" key="4">
    <source>
        <dbReference type="EMBL" id="KAB2818120.1"/>
    </source>
</evidence>
<dbReference type="AlphaFoldDB" id="A0A6L3ZLT4"/>
<evidence type="ECO:0000259" key="2">
    <source>
        <dbReference type="Pfam" id="PF18962"/>
    </source>
</evidence>
<dbReference type="Pfam" id="PF19408">
    <property type="entry name" value="PKD_6"/>
    <property type="match status" value="1"/>
</dbReference>
<dbReference type="InterPro" id="IPR045829">
    <property type="entry name" value="PKD_6"/>
</dbReference>
<evidence type="ECO:0000256" key="1">
    <source>
        <dbReference type="ARBA" id="ARBA00022729"/>
    </source>
</evidence>
<gene>
    <name evidence="4" type="ORF">F8C82_06875</name>
</gene>
<dbReference type="InterPro" id="IPR026444">
    <property type="entry name" value="Secre_tail"/>
</dbReference>
<dbReference type="NCBIfam" id="TIGR04183">
    <property type="entry name" value="Por_Secre_tail"/>
    <property type="match status" value="1"/>
</dbReference>
<dbReference type="RefSeq" id="WP_151692808.1">
    <property type="nucleotide sequence ID" value="NZ_BMGX01000002.1"/>
</dbReference>
<reference evidence="4 5" key="1">
    <citation type="submission" date="2019-10" db="EMBL/GenBank/DDBJ databases">
        <title>Genome sequence of Phaeocystidibacter marisrubri JCM30614 (type strain).</title>
        <authorList>
            <person name="Bowman J.P."/>
        </authorList>
    </citation>
    <scope>NUCLEOTIDE SEQUENCE [LARGE SCALE GENOMIC DNA]</scope>
    <source>
        <strain evidence="4 5">JCM 30614</strain>
    </source>
</reference>
<dbReference type="Proteomes" id="UP000484164">
    <property type="component" value="Unassembled WGS sequence"/>
</dbReference>
<comment type="caution">
    <text evidence="4">The sequence shown here is derived from an EMBL/GenBank/DDBJ whole genome shotgun (WGS) entry which is preliminary data.</text>
</comment>
<dbReference type="OrthoDB" id="1403372at2"/>
<keyword evidence="1" id="KW-0732">Signal</keyword>
<sequence length="564" mass="60717">MKNLFLSAGLLFSGLATYGQTCTHEFLYNDPLNWTEVDVTTSGLASPSRIQVSGGQVQFINAIDGPNDTRVYRDLNVDLCENFVVDFEFEVTGVGDGLDVANGRTIGHSILALTENNLNWIEDENSVRSDNDAIVIQLVDGTGAGASDMKMQVKLKDGANTPVTGCESSFLLLNNLYSVRLERLGPDKGRVTLFDEEQEPAAEIYSSCFDIEGDISNLRYIQHSNSPSGTFDREMTGTIDNTCIKNCYTEDDCCIGDEIVGPGTICTAGLNSNSYSFNGSSSADYVWSLPAGVTFTGQGTNSINVNSWGTTSGQVTISLQVTCNCKVYNFTKVVTIYPSLEGLGSSLSATITDNGNGTVQIDGSSSISGTGITHSWVIYEAANCDEGDKTILNELTNPQPVSVSYTTSTFNDNSGLSSLKCYVVVYTVSYDNGLCSYEYRSKLTNSGFSKMSLGTQNGSAFAPYQNGVELSSSQIMLGLPGERAAIELGDVYPNPADHSVTIDIAVSGETQLRVVNQNGQTVKEMKLSEGQMNFSTSSMASGVYWFVFETENGKRLTKEVVVTH</sequence>
<organism evidence="4 5">
    <name type="scientific">Phaeocystidibacter marisrubri</name>
    <dbReference type="NCBI Taxonomy" id="1577780"/>
    <lineage>
        <taxon>Bacteria</taxon>
        <taxon>Pseudomonadati</taxon>
        <taxon>Bacteroidota</taxon>
        <taxon>Flavobacteriia</taxon>
        <taxon>Flavobacteriales</taxon>
        <taxon>Phaeocystidibacteraceae</taxon>
        <taxon>Phaeocystidibacter</taxon>
    </lineage>
</organism>
<proteinExistence type="predicted"/>
<evidence type="ECO:0000259" key="3">
    <source>
        <dbReference type="Pfam" id="PF19408"/>
    </source>
</evidence>
<accession>A0A6L3ZLT4</accession>
<evidence type="ECO:0000313" key="5">
    <source>
        <dbReference type="Proteomes" id="UP000484164"/>
    </source>
</evidence>